<feature type="transmembrane region" description="Helical" evidence="1">
    <location>
        <begin position="53"/>
        <end position="73"/>
    </location>
</feature>
<feature type="transmembrane region" description="Helical" evidence="1">
    <location>
        <begin position="285"/>
        <end position="303"/>
    </location>
</feature>
<keyword evidence="1" id="KW-0812">Transmembrane</keyword>
<protein>
    <submittedName>
        <fullName evidence="2">PIR protein</fullName>
    </submittedName>
</protein>
<organism evidence="2 3">
    <name type="scientific">Plasmodium ovale</name>
    <name type="common">malaria parasite P. ovale</name>
    <dbReference type="NCBI Taxonomy" id="36330"/>
    <lineage>
        <taxon>Eukaryota</taxon>
        <taxon>Sar</taxon>
        <taxon>Alveolata</taxon>
        <taxon>Apicomplexa</taxon>
        <taxon>Aconoidasida</taxon>
        <taxon>Haemosporida</taxon>
        <taxon>Plasmodiidae</taxon>
        <taxon>Plasmodium</taxon>
        <taxon>Plasmodium (Plasmodium)</taxon>
    </lineage>
</organism>
<gene>
    <name evidence="2" type="primary">PocGH01_00132900</name>
    <name evidence="2" type="ORF">POCGH01_00132900</name>
</gene>
<sequence>MDIPMFNMVICFKCCIHYSKVYYYYYSIISYIKKISVLYNLKYSKYNVTMKKTIVNINFFIKININGILFLYYTNLNYNVANEIEVYRDQLNNDHTDSIMNIGVCQDFSNTYIDKANSVLNCERVIKYLNHLKSNENFDYRDKGFRYLCYWIYSDLLKDNKSIEITLNIYEEFHRKYNEFENYNFDEYLKQFSIYMLENLIKLSELYKIFNACKSREDNSYTNCDCVKDCAEKYIIYVDDCYSGNDNDFCYELENFKQKYENYMKTAACPASVPKTLHSINRHNIAAIVSTPFVIILFTPFGLKIHNLLNRKKRIYNNLDPETKELIYTSGKSNIKSKNNEYSLLYQSVEYP</sequence>
<accession>A0A1D3JDF3</accession>
<feature type="transmembrane region" description="Helical" evidence="1">
    <location>
        <begin position="22"/>
        <end position="41"/>
    </location>
</feature>
<dbReference type="AlphaFoldDB" id="A0A1D3JDF3"/>
<evidence type="ECO:0000313" key="3">
    <source>
        <dbReference type="Proteomes" id="UP000242942"/>
    </source>
</evidence>
<name>A0A1D3JDF3_PLAOA</name>
<reference evidence="2 3" key="1">
    <citation type="submission" date="2016-06" db="EMBL/GenBank/DDBJ databases">
        <authorList>
            <consortium name="Pathogen Informatics"/>
        </authorList>
    </citation>
    <scope>NUCLEOTIDE SEQUENCE [LARGE SCALE GENOMIC DNA]</scope>
    <source>
        <strain evidence="2">PocGH01</strain>
    </source>
</reference>
<dbReference type="EMBL" id="FLRI01000148">
    <property type="protein sequence ID" value="SBT83589.1"/>
    <property type="molecule type" value="Genomic_DNA"/>
</dbReference>
<dbReference type="VEuPathDB" id="PlasmoDB:POWCR01_000110600"/>
<keyword evidence="3" id="KW-1185">Reference proteome</keyword>
<dbReference type="VEuPathDB" id="PlasmoDB:PocGH01_00132900"/>
<keyword evidence="1" id="KW-0472">Membrane</keyword>
<dbReference type="Proteomes" id="UP000242942">
    <property type="component" value="Unassembled WGS sequence"/>
</dbReference>
<dbReference type="OrthoDB" id="382545at2759"/>
<evidence type="ECO:0000256" key="1">
    <source>
        <dbReference type="SAM" id="Phobius"/>
    </source>
</evidence>
<proteinExistence type="predicted"/>
<keyword evidence="1" id="KW-1133">Transmembrane helix</keyword>
<evidence type="ECO:0000313" key="2">
    <source>
        <dbReference type="EMBL" id="SBT83589.1"/>
    </source>
</evidence>